<keyword evidence="2" id="KW-0472">Membrane</keyword>
<feature type="transmembrane region" description="Helical" evidence="2">
    <location>
        <begin position="44"/>
        <end position="66"/>
    </location>
</feature>
<reference evidence="3" key="1">
    <citation type="journal article" date="2023" name="Mol. Phylogenet. Evol.">
        <title>Genome-scale phylogeny and comparative genomics of the fungal order Sordariales.</title>
        <authorList>
            <person name="Hensen N."/>
            <person name="Bonometti L."/>
            <person name="Westerberg I."/>
            <person name="Brannstrom I.O."/>
            <person name="Guillou S."/>
            <person name="Cros-Aarteil S."/>
            <person name="Calhoun S."/>
            <person name="Haridas S."/>
            <person name="Kuo A."/>
            <person name="Mondo S."/>
            <person name="Pangilinan J."/>
            <person name="Riley R."/>
            <person name="LaButti K."/>
            <person name="Andreopoulos B."/>
            <person name="Lipzen A."/>
            <person name="Chen C."/>
            <person name="Yan M."/>
            <person name="Daum C."/>
            <person name="Ng V."/>
            <person name="Clum A."/>
            <person name="Steindorff A."/>
            <person name="Ohm R.A."/>
            <person name="Martin F."/>
            <person name="Silar P."/>
            <person name="Natvig D.O."/>
            <person name="Lalanne C."/>
            <person name="Gautier V."/>
            <person name="Ament-Velasquez S.L."/>
            <person name="Kruys A."/>
            <person name="Hutchinson M.I."/>
            <person name="Powell A.J."/>
            <person name="Barry K."/>
            <person name="Miller A.N."/>
            <person name="Grigoriev I.V."/>
            <person name="Debuchy R."/>
            <person name="Gladieux P."/>
            <person name="Hiltunen Thoren M."/>
            <person name="Johannesson H."/>
        </authorList>
    </citation>
    <scope>NUCLEOTIDE SEQUENCE</scope>
    <source>
        <strain evidence="3">PSN309</strain>
    </source>
</reference>
<feature type="region of interest" description="Disordered" evidence="1">
    <location>
        <begin position="305"/>
        <end position="338"/>
    </location>
</feature>
<protein>
    <submittedName>
        <fullName evidence="3">Uncharacterized protein</fullName>
    </submittedName>
</protein>
<sequence>MSSQERRPLLENRLPLPNSSAQDHPIFLRACHSPWPFVSQTALVYLRGVVFSYLTALAGMLLWYKFKYEYPKDEKTSWAILFGFATFAYVLLWLYHLVTFVWSLTHLYYSDLDDHDRSWESAVLKKLSPPHQTPYSRKRFYFSLFYTVTHVFVLINSFIYWAILVPQGYGHLPEGKGEGGGDEEPASPSSAEEFFGNGWFQPFCIINLYIVTVLIAFFEIFVLNSIRRQIPVPSHTFAIVLFLSAYLGWAAFGKLLTGVYPYFWMDPEVIKKTEYIAAYVTGFVGLGPTFFAFMYGLIGMRENMTKKDGGKGSQAPPPQPQSQQGISATPTPGPEESH</sequence>
<evidence type="ECO:0000256" key="2">
    <source>
        <dbReference type="SAM" id="Phobius"/>
    </source>
</evidence>
<evidence type="ECO:0000313" key="4">
    <source>
        <dbReference type="Proteomes" id="UP001302126"/>
    </source>
</evidence>
<organism evidence="3 4">
    <name type="scientific">Podospora australis</name>
    <dbReference type="NCBI Taxonomy" id="1536484"/>
    <lineage>
        <taxon>Eukaryota</taxon>
        <taxon>Fungi</taxon>
        <taxon>Dikarya</taxon>
        <taxon>Ascomycota</taxon>
        <taxon>Pezizomycotina</taxon>
        <taxon>Sordariomycetes</taxon>
        <taxon>Sordariomycetidae</taxon>
        <taxon>Sordariales</taxon>
        <taxon>Podosporaceae</taxon>
        <taxon>Podospora</taxon>
    </lineage>
</organism>
<feature type="transmembrane region" description="Helical" evidence="2">
    <location>
        <begin position="78"/>
        <end position="102"/>
    </location>
</feature>
<dbReference type="EMBL" id="MU864375">
    <property type="protein sequence ID" value="KAK4189435.1"/>
    <property type="molecule type" value="Genomic_DNA"/>
</dbReference>
<accession>A0AAN6WWH0</accession>
<feature type="transmembrane region" description="Helical" evidence="2">
    <location>
        <begin position="235"/>
        <end position="256"/>
    </location>
</feature>
<keyword evidence="4" id="KW-1185">Reference proteome</keyword>
<feature type="transmembrane region" description="Helical" evidence="2">
    <location>
        <begin position="276"/>
        <end position="298"/>
    </location>
</feature>
<dbReference type="GO" id="GO:0016020">
    <property type="term" value="C:membrane"/>
    <property type="evidence" value="ECO:0007669"/>
    <property type="project" value="TreeGrafter"/>
</dbReference>
<proteinExistence type="predicted"/>
<keyword evidence="2" id="KW-1133">Transmembrane helix</keyword>
<reference evidence="3" key="2">
    <citation type="submission" date="2023-05" db="EMBL/GenBank/DDBJ databases">
        <authorList>
            <consortium name="Lawrence Berkeley National Laboratory"/>
            <person name="Steindorff A."/>
            <person name="Hensen N."/>
            <person name="Bonometti L."/>
            <person name="Westerberg I."/>
            <person name="Brannstrom I.O."/>
            <person name="Guillou S."/>
            <person name="Cros-Aarteil S."/>
            <person name="Calhoun S."/>
            <person name="Haridas S."/>
            <person name="Kuo A."/>
            <person name="Mondo S."/>
            <person name="Pangilinan J."/>
            <person name="Riley R."/>
            <person name="Labutti K."/>
            <person name="Andreopoulos B."/>
            <person name="Lipzen A."/>
            <person name="Chen C."/>
            <person name="Yanf M."/>
            <person name="Daum C."/>
            <person name="Ng V."/>
            <person name="Clum A."/>
            <person name="Ohm R."/>
            <person name="Martin F."/>
            <person name="Silar P."/>
            <person name="Natvig D."/>
            <person name="Lalanne C."/>
            <person name="Gautier V."/>
            <person name="Ament-Velasquez S.L."/>
            <person name="Kruys A."/>
            <person name="Hutchinson M.I."/>
            <person name="Powell A.J."/>
            <person name="Barry K."/>
            <person name="Miller A.N."/>
            <person name="Grigoriev I.V."/>
            <person name="Debuchy R."/>
            <person name="Gladieux P."/>
            <person name="Thoren M.H."/>
            <person name="Johannesson H."/>
        </authorList>
    </citation>
    <scope>NUCLEOTIDE SEQUENCE</scope>
    <source>
        <strain evidence="3">PSN309</strain>
    </source>
</reference>
<dbReference type="PANTHER" id="PTHR12242:SF1">
    <property type="entry name" value="MYND-TYPE DOMAIN-CONTAINING PROTEIN"/>
    <property type="match status" value="1"/>
</dbReference>
<feature type="transmembrane region" description="Helical" evidence="2">
    <location>
        <begin position="199"/>
        <end position="223"/>
    </location>
</feature>
<comment type="caution">
    <text evidence="3">The sequence shown here is derived from an EMBL/GenBank/DDBJ whole genome shotgun (WGS) entry which is preliminary data.</text>
</comment>
<name>A0AAN6WWH0_9PEZI</name>
<dbReference type="Proteomes" id="UP001302126">
    <property type="component" value="Unassembled WGS sequence"/>
</dbReference>
<gene>
    <name evidence="3" type="ORF">QBC35DRAFT_545788</name>
</gene>
<evidence type="ECO:0000313" key="3">
    <source>
        <dbReference type="EMBL" id="KAK4189435.1"/>
    </source>
</evidence>
<dbReference type="PANTHER" id="PTHR12242">
    <property type="entry name" value="OS02G0130600 PROTEIN-RELATED"/>
    <property type="match status" value="1"/>
</dbReference>
<keyword evidence="2" id="KW-0812">Transmembrane</keyword>
<dbReference type="AlphaFoldDB" id="A0AAN6WWH0"/>
<feature type="transmembrane region" description="Helical" evidence="2">
    <location>
        <begin position="140"/>
        <end position="163"/>
    </location>
</feature>
<evidence type="ECO:0000256" key="1">
    <source>
        <dbReference type="SAM" id="MobiDB-lite"/>
    </source>
</evidence>